<feature type="domain" description="Type IV pilin Tt1218-like" evidence="2">
    <location>
        <begin position="55"/>
        <end position="113"/>
    </location>
</feature>
<organism evidence="3 4">
    <name type="scientific">Polaromonas aquatica</name>
    <dbReference type="NCBI Taxonomy" id="332657"/>
    <lineage>
        <taxon>Bacteria</taxon>
        <taxon>Pseudomonadati</taxon>
        <taxon>Pseudomonadota</taxon>
        <taxon>Betaproteobacteria</taxon>
        <taxon>Burkholderiales</taxon>
        <taxon>Comamonadaceae</taxon>
        <taxon>Polaromonas</taxon>
    </lineage>
</organism>
<dbReference type="InterPro" id="IPR012902">
    <property type="entry name" value="N_methyl_site"/>
</dbReference>
<reference evidence="4" key="1">
    <citation type="journal article" date="2019" name="Int. J. Syst. Evol. Microbiol.">
        <title>The Global Catalogue of Microorganisms (GCM) 10K type strain sequencing project: providing services to taxonomists for standard genome sequencing and annotation.</title>
        <authorList>
            <consortium name="The Broad Institute Genomics Platform"/>
            <consortium name="The Broad Institute Genome Sequencing Center for Infectious Disease"/>
            <person name="Wu L."/>
            <person name="Ma J."/>
        </authorList>
    </citation>
    <scope>NUCLEOTIDE SEQUENCE [LARGE SCALE GENOMIC DNA]</scope>
    <source>
        <strain evidence="4">CCUG 39402</strain>
    </source>
</reference>
<evidence type="ECO:0000313" key="3">
    <source>
        <dbReference type="EMBL" id="MFC6284001.1"/>
    </source>
</evidence>
<keyword evidence="1" id="KW-1133">Transmembrane helix</keyword>
<keyword evidence="1" id="KW-0472">Membrane</keyword>
<gene>
    <name evidence="3" type="primary">pilV</name>
    <name evidence="3" type="ORF">ACFQND_22475</name>
</gene>
<dbReference type="InterPro" id="IPR013362">
    <property type="entry name" value="Pilus_4_PilV"/>
</dbReference>
<keyword evidence="4" id="KW-1185">Reference proteome</keyword>
<protein>
    <submittedName>
        <fullName evidence="3">Type IV pilus modification protein PilV</fullName>
    </submittedName>
</protein>
<sequence>MGIRFITVAPSAQKGASLLEVLIAIVIMSFGLLAMGGLTAASIQYGKMAQFQTVGVQLASDYADRMRANADGFMASAYDKTAVYSSVTTAITVPTCAVASKCTSAELAAIDVAEWRNSLRTSLPGGDAYVLRDTTNPPAVDIWVMWADPSLKAGTDTSLITAGSSSCPAAALSGSTVPHCLYFRAGI</sequence>
<dbReference type="InterPro" id="IPR054402">
    <property type="entry name" value="Tt1218-like_dom"/>
</dbReference>
<evidence type="ECO:0000313" key="4">
    <source>
        <dbReference type="Proteomes" id="UP001596270"/>
    </source>
</evidence>
<dbReference type="EMBL" id="JBHSRS010000084">
    <property type="protein sequence ID" value="MFC6284001.1"/>
    <property type="molecule type" value="Genomic_DNA"/>
</dbReference>
<dbReference type="Proteomes" id="UP001596270">
    <property type="component" value="Unassembled WGS sequence"/>
</dbReference>
<evidence type="ECO:0000256" key="1">
    <source>
        <dbReference type="SAM" id="Phobius"/>
    </source>
</evidence>
<accession>A0ABW1U5Q0</accession>
<dbReference type="Pfam" id="PF22150">
    <property type="entry name" value="Tt1218-like"/>
    <property type="match status" value="1"/>
</dbReference>
<keyword evidence="1" id="KW-0812">Transmembrane</keyword>
<dbReference type="NCBIfam" id="TIGR02523">
    <property type="entry name" value="type_IV_pilV"/>
    <property type="match status" value="1"/>
</dbReference>
<feature type="transmembrane region" description="Helical" evidence="1">
    <location>
        <begin position="21"/>
        <end position="43"/>
    </location>
</feature>
<comment type="caution">
    <text evidence="3">The sequence shown here is derived from an EMBL/GenBank/DDBJ whole genome shotgun (WGS) entry which is preliminary data.</text>
</comment>
<proteinExistence type="predicted"/>
<name>A0ABW1U5Q0_9BURK</name>
<dbReference type="RefSeq" id="WP_371439767.1">
    <property type="nucleotide sequence ID" value="NZ_JBHSRS010000084.1"/>
</dbReference>
<evidence type="ECO:0000259" key="2">
    <source>
        <dbReference type="Pfam" id="PF22150"/>
    </source>
</evidence>
<dbReference type="Pfam" id="PF07963">
    <property type="entry name" value="N_methyl"/>
    <property type="match status" value="1"/>
</dbReference>